<dbReference type="RefSeq" id="WP_117318297.1">
    <property type="nucleotide sequence ID" value="NZ_CP031769.1"/>
</dbReference>
<evidence type="ECO:0000313" key="1">
    <source>
        <dbReference type="EMBL" id="AXR08068.1"/>
    </source>
</evidence>
<dbReference type="Pfam" id="PF07277">
    <property type="entry name" value="SapC"/>
    <property type="match status" value="1"/>
</dbReference>
<name>A0A346NRB1_9ALTE</name>
<proteinExistence type="predicted"/>
<accession>A0A346NRB1</accession>
<dbReference type="AlphaFoldDB" id="A0A346NRB1"/>
<sequence length="246" mass="27280">MTNYVLLDNNTHASIKVDTHYRVAYGDNITSTLTFPTEFSNIQREYPILFHKNADTQRYQAIALLGLCSHENLFLTETAPHIPYPGSWMASYVPATMARGPFVIGMHGDEDNPQPMVHIDTDSPRLSETNGQALFLPQGGNSDYLNRISQVLATIMDGMELSNSMFEAFEHFGLIAPLTVDITLNNGDKLQIGGHYTICEETLNGLSDSQLGELHRQGFLQAAFLVVASMGNLGKLIEMKNARLQD</sequence>
<evidence type="ECO:0008006" key="3">
    <source>
        <dbReference type="Google" id="ProtNLM"/>
    </source>
</evidence>
<dbReference type="InterPro" id="IPR010836">
    <property type="entry name" value="SapC"/>
</dbReference>
<dbReference type="KEGG" id="salm:D0Y50_17945"/>
<protein>
    <recommendedName>
        <fullName evidence="3">Multidrug transporter</fullName>
    </recommendedName>
</protein>
<evidence type="ECO:0000313" key="2">
    <source>
        <dbReference type="Proteomes" id="UP000262073"/>
    </source>
</evidence>
<gene>
    <name evidence="1" type="ORF">D0Y50_17945</name>
</gene>
<dbReference type="OrthoDB" id="8888710at2"/>
<dbReference type="EMBL" id="CP031769">
    <property type="protein sequence ID" value="AXR08068.1"/>
    <property type="molecule type" value="Genomic_DNA"/>
</dbReference>
<dbReference type="Proteomes" id="UP000262073">
    <property type="component" value="Chromosome"/>
</dbReference>
<keyword evidence="2" id="KW-1185">Reference proteome</keyword>
<organism evidence="1 2">
    <name type="scientific">Salinimonas sediminis</name>
    <dbReference type="NCBI Taxonomy" id="2303538"/>
    <lineage>
        <taxon>Bacteria</taxon>
        <taxon>Pseudomonadati</taxon>
        <taxon>Pseudomonadota</taxon>
        <taxon>Gammaproteobacteria</taxon>
        <taxon>Alteromonadales</taxon>
        <taxon>Alteromonadaceae</taxon>
        <taxon>Alteromonas/Salinimonas group</taxon>
        <taxon>Salinimonas</taxon>
    </lineage>
</organism>
<reference evidence="1 2" key="1">
    <citation type="submission" date="2018-08" db="EMBL/GenBank/DDBJ databases">
        <title>Salinimonas sediminis sp. nov., a piezophilic bacterium isolated from a deep-sea sediment sample from the New Britain Trench.</title>
        <authorList>
            <person name="Cao J."/>
        </authorList>
    </citation>
    <scope>NUCLEOTIDE SEQUENCE [LARGE SCALE GENOMIC DNA]</scope>
    <source>
        <strain evidence="1 2">N102</strain>
    </source>
</reference>